<evidence type="ECO:0000313" key="1">
    <source>
        <dbReference type="EMBL" id="VDO88529.1"/>
    </source>
</evidence>
<accession>A0A183JNT8</accession>
<dbReference type="Proteomes" id="UP000279833">
    <property type="component" value="Unassembled WGS sequence"/>
</dbReference>
<name>A0A183JNT8_9TREM</name>
<dbReference type="EMBL" id="UZAK01005751">
    <property type="protein sequence ID" value="VDO88529.1"/>
    <property type="molecule type" value="Genomic_DNA"/>
</dbReference>
<keyword evidence="2" id="KW-1185">Reference proteome</keyword>
<organism evidence="3">
    <name type="scientific">Schistosoma curassoni</name>
    <dbReference type="NCBI Taxonomy" id="6186"/>
    <lineage>
        <taxon>Eukaryota</taxon>
        <taxon>Metazoa</taxon>
        <taxon>Spiralia</taxon>
        <taxon>Lophotrochozoa</taxon>
        <taxon>Platyhelminthes</taxon>
        <taxon>Trematoda</taxon>
        <taxon>Digenea</taxon>
        <taxon>Strigeidida</taxon>
        <taxon>Schistosomatoidea</taxon>
        <taxon>Schistosomatidae</taxon>
        <taxon>Schistosoma</taxon>
    </lineage>
</organism>
<dbReference type="AlphaFoldDB" id="A0A183JNT8"/>
<dbReference type="WBParaSite" id="SCUD_0000437401-mRNA-1">
    <property type="protein sequence ID" value="SCUD_0000437401-mRNA-1"/>
    <property type="gene ID" value="SCUD_0000437401"/>
</dbReference>
<proteinExistence type="predicted"/>
<evidence type="ECO:0000313" key="2">
    <source>
        <dbReference type="Proteomes" id="UP000279833"/>
    </source>
</evidence>
<protein>
    <submittedName>
        <fullName evidence="3">ApbA_C domain-containing protein</fullName>
    </submittedName>
</protein>
<evidence type="ECO:0000313" key="3">
    <source>
        <dbReference type="WBParaSite" id="SCUD_0000437401-mRNA-1"/>
    </source>
</evidence>
<sequence>MTVEKAAREGHMRQLYDTTERLAGNYRKSVKSKEGKVTTNIEEAHTNFPIYVGPPTIEEISMAIRQIKSGKVAGPYNIPAEALNANVTVNARILHILFSKTWDEEQVPTNRKKKP</sequence>
<gene>
    <name evidence="1" type="ORF">SCUD_LOCUS4375</name>
</gene>
<reference evidence="3" key="1">
    <citation type="submission" date="2016-06" db="UniProtKB">
        <authorList>
            <consortium name="WormBaseParasite"/>
        </authorList>
    </citation>
    <scope>IDENTIFICATION</scope>
</reference>
<reference evidence="1 2" key="2">
    <citation type="submission" date="2018-11" db="EMBL/GenBank/DDBJ databases">
        <authorList>
            <consortium name="Pathogen Informatics"/>
        </authorList>
    </citation>
    <scope>NUCLEOTIDE SEQUENCE [LARGE SCALE GENOMIC DNA]</scope>
    <source>
        <strain evidence="1">Dakar</strain>
        <strain evidence="2">Dakar, Senegal</strain>
    </source>
</reference>